<dbReference type="GeneID" id="36383348"/>
<keyword evidence="1" id="KW-1133">Transmembrane helix</keyword>
<organism evidence="2">
    <name type="scientific">Strongyloides ratti</name>
    <name type="common">Parasitic roundworm</name>
    <dbReference type="NCBI Taxonomy" id="34506"/>
    <lineage>
        <taxon>Eukaryota</taxon>
        <taxon>Metazoa</taxon>
        <taxon>Ecdysozoa</taxon>
        <taxon>Nematoda</taxon>
        <taxon>Chromadorea</taxon>
        <taxon>Rhabditida</taxon>
        <taxon>Tylenchina</taxon>
        <taxon>Panagrolaimomorpha</taxon>
        <taxon>Strongyloidoidea</taxon>
        <taxon>Strongyloididae</taxon>
        <taxon>Strongyloides</taxon>
    </lineage>
</organism>
<gene>
    <name evidence="2 4 5" type="ORF">SRAE_X000029600</name>
</gene>
<dbReference type="CTD" id="36383348"/>
<name>A0A090N0M9_STRRB</name>
<keyword evidence="1" id="KW-0812">Transmembrane</keyword>
<dbReference type="WormBase" id="SRAE_X000029600">
    <property type="protein sequence ID" value="SRP04939"/>
    <property type="gene ID" value="WBGene00265854"/>
</dbReference>
<sequence>MQNEDFTVISDPIYQHFTGSHIFSGTTFYLNQLNNQNKTENEDRFYKIKPNIWIKTWVEYYLGWQIASSTFSILTLCLKFCAFKFKQSLLVIPNIVSLFIDIIINLLGFSVFLACILKIPLYMAFLLSSVCIHIISLGVTKKFYISLQSANNIKTHEIVY</sequence>
<reference evidence="2 3" key="1">
    <citation type="submission" date="2014-09" db="EMBL/GenBank/DDBJ databases">
        <authorList>
            <person name="Martin A.A."/>
        </authorList>
    </citation>
    <scope>NUCLEOTIDE SEQUENCE</scope>
    <source>
        <strain evidence="3">ED321</strain>
        <strain evidence="2">ED321 Heterogonic</strain>
    </source>
</reference>
<evidence type="ECO:0000256" key="1">
    <source>
        <dbReference type="SAM" id="Phobius"/>
    </source>
</evidence>
<accession>A0A090N0M9</accession>
<dbReference type="Proteomes" id="UP000035682">
    <property type="component" value="Unplaced"/>
</dbReference>
<dbReference type="EMBL" id="LN609530">
    <property type="protein sequence ID" value="CEF70968.1"/>
    <property type="molecule type" value="Genomic_DNA"/>
</dbReference>
<keyword evidence="3" id="KW-1185">Reference proteome</keyword>
<keyword evidence="1" id="KW-0472">Membrane</keyword>
<evidence type="ECO:0000313" key="3">
    <source>
        <dbReference type="Proteomes" id="UP000035682"/>
    </source>
</evidence>
<evidence type="ECO:0000313" key="2">
    <source>
        <dbReference type="EMBL" id="CEF70968.1"/>
    </source>
</evidence>
<feature type="transmembrane region" description="Helical" evidence="1">
    <location>
        <begin position="119"/>
        <end position="139"/>
    </location>
</feature>
<evidence type="ECO:0000313" key="5">
    <source>
        <dbReference type="WormBase" id="SRAE_X000029600"/>
    </source>
</evidence>
<reference evidence="4" key="2">
    <citation type="submission" date="2020-12" db="UniProtKB">
        <authorList>
            <consortium name="WormBaseParasite"/>
        </authorList>
    </citation>
    <scope>IDENTIFICATION</scope>
</reference>
<dbReference type="WBParaSite" id="SRAE_X000029600.1">
    <property type="protein sequence ID" value="SRAE_X000029600.1"/>
    <property type="gene ID" value="WBGene00265854"/>
</dbReference>
<dbReference type="RefSeq" id="XP_024510164.1">
    <property type="nucleotide sequence ID" value="XM_024644624.1"/>
</dbReference>
<dbReference type="AlphaFoldDB" id="A0A090N0M9"/>
<protein>
    <submittedName>
        <fullName evidence="2 4">Uncharacterized protein</fullName>
    </submittedName>
</protein>
<feature type="transmembrane region" description="Helical" evidence="1">
    <location>
        <begin position="61"/>
        <end position="82"/>
    </location>
</feature>
<evidence type="ECO:0000313" key="4">
    <source>
        <dbReference type="WBParaSite" id="SRAE_X000029600.1"/>
    </source>
</evidence>
<proteinExistence type="predicted"/>
<feature type="transmembrane region" description="Helical" evidence="1">
    <location>
        <begin position="89"/>
        <end position="113"/>
    </location>
</feature>